<feature type="transmembrane region" description="Helical" evidence="11">
    <location>
        <begin position="753"/>
        <end position="772"/>
    </location>
</feature>
<feature type="transmembrane region" description="Helical" evidence="11">
    <location>
        <begin position="778"/>
        <end position="802"/>
    </location>
</feature>
<dbReference type="GO" id="GO:0055070">
    <property type="term" value="P:copper ion homeostasis"/>
    <property type="evidence" value="ECO:0007669"/>
    <property type="project" value="TreeGrafter"/>
</dbReference>
<dbReference type="SFLD" id="SFLDG00002">
    <property type="entry name" value="C1.7:_P-type_atpase_like"/>
    <property type="match status" value="1"/>
</dbReference>
<feature type="transmembrane region" description="Helical" evidence="11">
    <location>
        <begin position="446"/>
        <end position="469"/>
    </location>
</feature>
<dbReference type="CDD" id="cd00371">
    <property type="entry name" value="HMA"/>
    <property type="match status" value="1"/>
</dbReference>
<dbReference type="FunFam" id="3.30.70.100:FF:000001">
    <property type="entry name" value="ATPase copper transporting beta"/>
    <property type="match status" value="1"/>
</dbReference>
<feature type="transmembrane region" description="Helical" evidence="11">
    <location>
        <begin position="147"/>
        <end position="166"/>
    </location>
</feature>
<evidence type="ECO:0000256" key="8">
    <source>
        <dbReference type="ARBA" id="ARBA00022967"/>
    </source>
</evidence>
<keyword evidence="14" id="KW-1185">Reference proteome</keyword>
<evidence type="ECO:0000256" key="7">
    <source>
        <dbReference type="ARBA" id="ARBA00022840"/>
    </source>
</evidence>
<evidence type="ECO:0000256" key="4">
    <source>
        <dbReference type="ARBA" id="ARBA00022692"/>
    </source>
</evidence>
<dbReference type="SUPFAM" id="SSF56784">
    <property type="entry name" value="HAD-like"/>
    <property type="match status" value="1"/>
</dbReference>
<protein>
    <submittedName>
        <fullName evidence="13">Putative copper-transporting ATPase SynA</fullName>
        <ecNumber evidence="13">3.6.3.4</ecNumber>
    </submittedName>
</protein>
<dbReference type="InterPro" id="IPR036412">
    <property type="entry name" value="HAD-like_sf"/>
</dbReference>
<dbReference type="InterPro" id="IPR018303">
    <property type="entry name" value="ATPase_P-typ_P_site"/>
</dbReference>
<evidence type="ECO:0000256" key="6">
    <source>
        <dbReference type="ARBA" id="ARBA00022741"/>
    </source>
</evidence>
<dbReference type="SUPFAM" id="SSF81665">
    <property type="entry name" value="Calcium ATPase, transmembrane domain M"/>
    <property type="match status" value="1"/>
</dbReference>
<feature type="transmembrane region" description="Helical" evidence="11">
    <location>
        <begin position="396"/>
        <end position="418"/>
    </location>
</feature>
<keyword evidence="6 11" id="KW-0547">Nucleotide-binding</keyword>
<dbReference type="InterPro" id="IPR044492">
    <property type="entry name" value="P_typ_ATPase_HD_dom"/>
</dbReference>
<dbReference type="PROSITE" id="PS50846">
    <property type="entry name" value="HMA_2"/>
    <property type="match status" value="1"/>
</dbReference>
<dbReference type="GO" id="GO:0043682">
    <property type="term" value="F:P-type divalent copper transporter activity"/>
    <property type="evidence" value="ECO:0007669"/>
    <property type="project" value="TreeGrafter"/>
</dbReference>
<feature type="transmembrane region" description="Helical" evidence="11">
    <location>
        <begin position="212"/>
        <end position="230"/>
    </location>
</feature>
<dbReference type="InterPro" id="IPR006121">
    <property type="entry name" value="HMA_dom"/>
</dbReference>
<dbReference type="GO" id="GO:0005524">
    <property type="term" value="F:ATP binding"/>
    <property type="evidence" value="ECO:0007669"/>
    <property type="project" value="UniProtKB-UniRule"/>
</dbReference>
<dbReference type="Pfam" id="PF00403">
    <property type="entry name" value="HMA"/>
    <property type="match status" value="1"/>
</dbReference>
<evidence type="ECO:0000256" key="3">
    <source>
        <dbReference type="ARBA" id="ARBA00022448"/>
    </source>
</evidence>
<dbReference type="InterPro" id="IPR008250">
    <property type="entry name" value="ATPase_P-typ_transduc_dom_A_sf"/>
</dbReference>
<reference evidence="14" key="1">
    <citation type="submission" date="2015-10" db="EMBL/GenBank/DDBJ databases">
        <authorList>
            <person name="Regsiter A."/>
            <person name="william w."/>
        </authorList>
    </citation>
    <scope>NUCLEOTIDE SEQUENCE [LARGE SCALE GENOMIC DNA]</scope>
</reference>
<dbReference type="InterPro" id="IPR027256">
    <property type="entry name" value="P-typ_ATPase_IB"/>
</dbReference>
<dbReference type="Pfam" id="PF00122">
    <property type="entry name" value="E1-E2_ATPase"/>
    <property type="match status" value="1"/>
</dbReference>
<dbReference type="EC" id="3.6.3.4" evidence="13"/>
<dbReference type="InterPro" id="IPR023299">
    <property type="entry name" value="ATPase_P-typ_cyto_dom_N"/>
</dbReference>
<dbReference type="PRINTS" id="PR00120">
    <property type="entry name" value="HATPASE"/>
</dbReference>
<keyword evidence="8" id="KW-1278">Translocase</keyword>
<evidence type="ECO:0000313" key="14">
    <source>
        <dbReference type="Proteomes" id="UP000184315"/>
    </source>
</evidence>
<dbReference type="PRINTS" id="PR00119">
    <property type="entry name" value="CATATPASE"/>
</dbReference>
<dbReference type="PROSITE" id="PS00154">
    <property type="entry name" value="ATPASE_E1_E2"/>
    <property type="match status" value="1"/>
</dbReference>
<dbReference type="GO" id="GO:0005886">
    <property type="term" value="C:plasma membrane"/>
    <property type="evidence" value="ECO:0007669"/>
    <property type="project" value="UniProtKB-SubCell"/>
</dbReference>
<dbReference type="InterPro" id="IPR036163">
    <property type="entry name" value="HMA_dom_sf"/>
</dbReference>
<dbReference type="Gene3D" id="3.30.70.100">
    <property type="match status" value="1"/>
</dbReference>
<sequence>MRSSVTVHRQPSTANCSIISVICTALLRPQTVMQLAPKPVTDETLSPPQTETIILDVGGMQCAGCVKAVERQLIQQPGVISAAVNLATEVATVECAVNQIKPENLAEILTNTGFPTQPRSLTSSATDKLKALQERHRQDMGKQIQRIVTCGLLLLLSSIGHLHHFGFPHIPLLSNIWFHWGLATIALLFPARSIIIDGGRSLLNNAPNMNTLVGLGTLTAYLTSFVALLFPQLGWECFFDEPVMLLGFILLGKTLEQYARQRAATAFQSLIALQPTTARLIPPQSQDTGILNSVEIPAEQVKVGEWLQVLPGEKIPVDGEIRFGTTTVDESMLTGESMPILKQIDDNISAGTINQSGVILIEATRTGSDTILAQIVQLVETAQTRKAPIQKLADTVAGYFTYLVMSLASLTFLFWYGLGTRIWPDVMTLAGVEIATNAPLLLSLKLAIAVLVIACPCALGLATPTAILVGSGMGAERGLLIKGGDILERVHQLNTIVFDKTGTLTQGSPTITDCLSISGLSSQEILQFAATVEQGSNHPISEAILTEANHQNLPLLTASDFQTQPGLGVSAIIDNKRVFVGNLAGLIESNIIPPQPLPEFLGKTMVYIAIEGKVVGVMAMSDPLKTDAKLTLEQLKNMGLRVILLTGDRQSVATAIASELNLKSEDIFAEVRPEGKVNVIQTLQQQGQVVAMVGDGINDAPALAQADIGIGLETGTDVANETADIVLMRNSLMDIVDSIQLSRATFNKIRQNLFWAFGYNIVAIPLAAGLLFPQFGILLSPSMAGALMALSSVSVVTNSLLLRRQMKP</sequence>
<dbReference type="Gene3D" id="2.70.150.10">
    <property type="entry name" value="Calcium-transporting ATPase, cytoplasmic transduction domain A"/>
    <property type="match status" value="1"/>
</dbReference>
<gene>
    <name evidence="13" type="primary">synA</name>
    <name evidence="13" type="ORF">PL9214640409</name>
</gene>
<dbReference type="InterPro" id="IPR023298">
    <property type="entry name" value="ATPase_P-typ_TM_dom_sf"/>
</dbReference>
<dbReference type="SFLD" id="SFLDF00027">
    <property type="entry name" value="p-type_atpase"/>
    <property type="match status" value="1"/>
</dbReference>
<comment type="subcellular location">
    <subcellularLocation>
        <location evidence="1">Cell membrane</location>
        <topology evidence="1">Multi-pass membrane protein</topology>
    </subcellularLocation>
</comment>
<dbReference type="EMBL" id="CZDF01000171">
    <property type="protein sequence ID" value="CUR34402.1"/>
    <property type="molecule type" value="Genomic_DNA"/>
</dbReference>
<keyword evidence="9 11" id="KW-1133">Transmembrane helix</keyword>
<accession>A0A1J1LQW2</accession>
<evidence type="ECO:0000256" key="1">
    <source>
        <dbReference type="ARBA" id="ARBA00004651"/>
    </source>
</evidence>
<keyword evidence="10 11" id="KW-0472">Membrane</keyword>
<dbReference type="FunFam" id="2.70.150.10:FF:000002">
    <property type="entry name" value="Copper-transporting ATPase 1, putative"/>
    <property type="match status" value="1"/>
</dbReference>
<dbReference type="PROSITE" id="PS01047">
    <property type="entry name" value="HMA_1"/>
    <property type="match status" value="1"/>
</dbReference>
<dbReference type="PANTHER" id="PTHR43520">
    <property type="entry name" value="ATP7, ISOFORM B"/>
    <property type="match status" value="1"/>
</dbReference>
<dbReference type="GO" id="GO:0016887">
    <property type="term" value="F:ATP hydrolysis activity"/>
    <property type="evidence" value="ECO:0007669"/>
    <property type="project" value="InterPro"/>
</dbReference>
<dbReference type="Proteomes" id="UP000184315">
    <property type="component" value="Unassembled WGS sequence"/>
</dbReference>
<keyword evidence="11" id="KW-1003">Cell membrane</keyword>
<evidence type="ECO:0000256" key="2">
    <source>
        <dbReference type="ARBA" id="ARBA00006024"/>
    </source>
</evidence>
<dbReference type="PANTHER" id="PTHR43520:SF22">
    <property type="entry name" value="COPPER-TRANSPORTING ATPASE PAA1, CHLOROPLASTIC"/>
    <property type="match status" value="1"/>
</dbReference>
<evidence type="ECO:0000256" key="11">
    <source>
        <dbReference type="RuleBase" id="RU362081"/>
    </source>
</evidence>
<feature type="domain" description="HMA" evidence="12">
    <location>
        <begin position="51"/>
        <end position="117"/>
    </location>
</feature>
<keyword evidence="13" id="KW-0378">Hydrolase</keyword>
<dbReference type="Gene3D" id="3.40.50.1000">
    <property type="entry name" value="HAD superfamily/HAD-like"/>
    <property type="match status" value="1"/>
</dbReference>
<dbReference type="NCBIfam" id="TIGR01525">
    <property type="entry name" value="ATPase-IB_hvy"/>
    <property type="match status" value="1"/>
</dbReference>
<keyword evidence="5 11" id="KW-0479">Metal-binding</keyword>
<name>A0A1J1LQW2_9CYAN</name>
<keyword evidence="3" id="KW-0813">Transport</keyword>
<dbReference type="AlphaFoldDB" id="A0A1J1LQW2"/>
<feature type="transmembrane region" description="Helical" evidence="11">
    <location>
        <begin position="242"/>
        <end position="259"/>
    </location>
</feature>
<dbReference type="STRING" id="671072.PL9214640409"/>
<evidence type="ECO:0000256" key="9">
    <source>
        <dbReference type="ARBA" id="ARBA00022989"/>
    </source>
</evidence>
<dbReference type="NCBIfam" id="TIGR01494">
    <property type="entry name" value="ATPase_P-type"/>
    <property type="match status" value="1"/>
</dbReference>
<proteinExistence type="inferred from homology"/>
<evidence type="ECO:0000313" key="13">
    <source>
        <dbReference type="EMBL" id="CUR34402.1"/>
    </source>
</evidence>
<dbReference type="InterPro" id="IPR023214">
    <property type="entry name" value="HAD_sf"/>
</dbReference>
<keyword evidence="7 11" id="KW-0067">ATP-binding</keyword>
<feature type="transmembrane region" description="Helical" evidence="11">
    <location>
        <begin position="172"/>
        <end position="191"/>
    </location>
</feature>
<organism evidence="13 14">
    <name type="scientific">Planktothrix tepida PCC 9214</name>
    <dbReference type="NCBI Taxonomy" id="671072"/>
    <lineage>
        <taxon>Bacteria</taxon>
        <taxon>Bacillati</taxon>
        <taxon>Cyanobacteriota</taxon>
        <taxon>Cyanophyceae</taxon>
        <taxon>Oscillatoriophycideae</taxon>
        <taxon>Oscillatoriales</taxon>
        <taxon>Microcoleaceae</taxon>
        <taxon>Planktothrix</taxon>
    </lineage>
</organism>
<evidence type="ECO:0000256" key="5">
    <source>
        <dbReference type="ARBA" id="ARBA00022723"/>
    </source>
</evidence>
<comment type="similarity">
    <text evidence="2 11">Belongs to the cation transport ATPase (P-type) (TC 3.A.3) family. Type IB subfamily.</text>
</comment>
<evidence type="ECO:0000256" key="10">
    <source>
        <dbReference type="ARBA" id="ARBA00023136"/>
    </source>
</evidence>
<keyword evidence="4 11" id="KW-0812">Transmembrane</keyword>
<dbReference type="SFLD" id="SFLDS00003">
    <property type="entry name" value="Haloacid_Dehalogenase"/>
    <property type="match status" value="1"/>
</dbReference>
<dbReference type="Gene3D" id="3.40.1110.10">
    <property type="entry name" value="Calcium-transporting ATPase, cytoplasmic domain N"/>
    <property type="match status" value="1"/>
</dbReference>
<dbReference type="InterPro" id="IPR001757">
    <property type="entry name" value="P_typ_ATPase"/>
</dbReference>
<dbReference type="InterPro" id="IPR017969">
    <property type="entry name" value="Heavy-metal-associated_CS"/>
</dbReference>
<evidence type="ECO:0000259" key="12">
    <source>
        <dbReference type="PROSITE" id="PS50846"/>
    </source>
</evidence>
<dbReference type="SUPFAM" id="SSF55008">
    <property type="entry name" value="HMA, heavy metal-associated domain"/>
    <property type="match status" value="1"/>
</dbReference>
<dbReference type="GO" id="GO:0005507">
    <property type="term" value="F:copper ion binding"/>
    <property type="evidence" value="ECO:0007669"/>
    <property type="project" value="TreeGrafter"/>
</dbReference>
<dbReference type="InterPro" id="IPR059000">
    <property type="entry name" value="ATPase_P-type_domA"/>
</dbReference>
<dbReference type="SUPFAM" id="SSF81653">
    <property type="entry name" value="Calcium ATPase, transduction domain A"/>
    <property type="match status" value="1"/>
</dbReference>
<dbReference type="CDD" id="cd02094">
    <property type="entry name" value="P-type_ATPase_Cu-like"/>
    <property type="match status" value="1"/>
</dbReference>
<dbReference type="Pfam" id="PF00702">
    <property type="entry name" value="Hydrolase"/>
    <property type="match status" value="1"/>
</dbReference>